<evidence type="ECO:0000256" key="7">
    <source>
        <dbReference type="ARBA" id="ARBA00023027"/>
    </source>
</evidence>
<sequence>MPDQRHYDVLILGGGFAGVYCAQRLVKRLKKSGKNVGLIASENHMVFQPMLAEVVGGSLAPRHVVNPIRHLCEGADVFRGTIQTIDCDKKQVVIDGGLAAGLVSFTYDHLVLTLGADVDLSRIPGMVEHAYLMRNAGDAMKLRASIIARMEEANLINDPAIRKQVLSFIIVGGGYSGVETAGQIRDLLNVMASHYEQVKLEDTSVTLIHSGDRLLPTLSAQLGDYTGKMLTKMGVTIRYNSRVKSVTSRSVILGCGTKLEATSVVCTVGNAPNPQILKLAEKKSLPIERGRIVVEPTGQVKGCTHLWSAGDCAIFPKAGGGDCPQTAQFAYRQGQTLGDNLIATFENKPLKPFTFQGLGELASIGHRMAVAEIFGMRFSGLIAWFMWRTIYLMKLPGLDRKLRVMSEWTFDLFFARDINLLTPQYTSPLEEMHLEPGDILFNPGEPAFSFYAVKSGHVDITDASGHIVKSARTGDHFGERALLEDHIWRFQATAIEPTTLVAIGDRTFQKLVGSIGSLQTLFNRTAETYDSPQEIEQVLAMLPQQARNSKVSEMMSTNLSFINQNAPIHDALHLFQTERHSTYPVVDNDQRVIGLLRRGDGYEWFKHHVATPQSTVRELPLKTPLMIAPDMPLPEVFASMVRKGVNKAVIADENQKLLGMLSLSDLFSAPQAPVPTAPASNELIPAM</sequence>
<gene>
    <name evidence="12" type="ORF">FEM03_23825</name>
</gene>
<dbReference type="CDD" id="cd02205">
    <property type="entry name" value="CBS_pair_SF"/>
    <property type="match status" value="1"/>
</dbReference>
<comment type="caution">
    <text evidence="12">The sequence shown here is derived from an EMBL/GenBank/DDBJ whole genome shotgun (WGS) entry which is preliminary data.</text>
</comment>
<dbReference type="PROSITE" id="PS51371">
    <property type="entry name" value="CBS"/>
    <property type="match status" value="2"/>
</dbReference>
<dbReference type="SMART" id="SM00116">
    <property type="entry name" value="CBS"/>
    <property type="match status" value="2"/>
</dbReference>
<dbReference type="InterPro" id="IPR045024">
    <property type="entry name" value="NDH-2"/>
</dbReference>
<dbReference type="PRINTS" id="PR00411">
    <property type="entry name" value="PNDRDTASEI"/>
</dbReference>
<dbReference type="GO" id="GO:0050136">
    <property type="term" value="F:NADH dehydrogenase (quinone) (non-electrogenic) activity"/>
    <property type="evidence" value="ECO:0007669"/>
    <property type="project" value="UniProtKB-EC"/>
</dbReference>
<dbReference type="InterPro" id="IPR023753">
    <property type="entry name" value="FAD/NAD-binding_dom"/>
</dbReference>
<dbReference type="RefSeq" id="WP_138088891.1">
    <property type="nucleotide sequence ID" value="NZ_VAUV01000031.1"/>
</dbReference>
<dbReference type="InterPro" id="IPR018490">
    <property type="entry name" value="cNMP-bd_dom_sf"/>
</dbReference>
<comment type="catalytic activity">
    <reaction evidence="8">
        <text>a quinone + NADH + H(+) = a quinol + NAD(+)</text>
        <dbReference type="Rhea" id="RHEA:46160"/>
        <dbReference type="ChEBI" id="CHEBI:15378"/>
        <dbReference type="ChEBI" id="CHEBI:24646"/>
        <dbReference type="ChEBI" id="CHEBI:57540"/>
        <dbReference type="ChEBI" id="CHEBI:57945"/>
        <dbReference type="ChEBI" id="CHEBI:132124"/>
        <dbReference type="EC" id="1.6.5.9"/>
    </reaction>
</comment>
<evidence type="ECO:0000256" key="5">
    <source>
        <dbReference type="ARBA" id="ARBA00022946"/>
    </source>
</evidence>
<keyword evidence="3" id="KW-0285">Flavoprotein</keyword>
<dbReference type="Pfam" id="PF22366">
    <property type="entry name" value="NDH2_C"/>
    <property type="match status" value="1"/>
</dbReference>
<dbReference type="Pfam" id="PF07992">
    <property type="entry name" value="Pyr_redox_2"/>
    <property type="match status" value="1"/>
</dbReference>
<keyword evidence="9" id="KW-0129">CBS domain</keyword>
<evidence type="ECO:0000256" key="9">
    <source>
        <dbReference type="PROSITE-ProRule" id="PRU00703"/>
    </source>
</evidence>
<dbReference type="SUPFAM" id="SSF54631">
    <property type="entry name" value="CBS-domain pair"/>
    <property type="match status" value="1"/>
</dbReference>
<evidence type="ECO:0000256" key="3">
    <source>
        <dbReference type="ARBA" id="ARBA00022630"/>
    </source>
</evidence>
<accession>A0A5R8K747</accession>
<dbReference type="PROSITE" id="PS50042">
    <property type="entry name" value="CNMP_BINDING_3"/>
    <property type="match status" value="1"/>
</dbReference>
<dbReference type="CDD" id="cd00038">
    <property type="entry name" value="CAP_ED"/>
    <property type="match status" value="1"/>
</dbReference>
<feature type="domain" description="CBS" evidence="11">
    <location>
        <begin position="620"/>
        <end position="676"/>
    </location>
</feature>
<evidence type="ECO:0000256" key="1">
    <source>
        <dbReference type="ARBA" id="ARBA00005272"/>
    </source>
</evidence>
<dbReference type="InterPro" id="IPR000644">
    <property type="entry name" value="CBS_dom"/>
</dbReference>
<keyword evidence="6" id="KW-0560">Oxidoreductase</keyword>
<dbReference type="Proteomes" id="UP000306196">
    <property type="component" value="Unassembled WGS sequence"/>
</dbReference>
<dbReference type="PANTHER" id="PTHR43706:SF47">
    <property type="entry name" value="EXTERNAL NADH-UBIQUINONE OXIDOREDUCTASE 1, MITOCHONDRIAL-RELATED"/>
    <property type="match status" value="1"/>
</dbReference>
<evidence type="ECO:0000259" key="10">
    <source>
        <dbReference type="PROSITE" id="PS50042"/>
    </source>
</evidence>
<dbReference type="PANTHER" id="PTHR43706">
    <property type="entry name" value="NADH DEHYDROGENASE"/>
    <property type="match status" value="1"/>
</dbReference>
<dbReference type="Pfam" id="PF00027">
    <property type="entry name" value="cNMP_binding"/>
    <property type="match status" value="1"/>
</dbReference>
<comment type="similarity">
    <text evidence="1">Belongs to the NADH dehydrogenase family.</text>
</comment>
<protein>
    <recommendedName>
        <fullName evidence="2">NADH:ubiquinone reductase (non-electrogenic)</fullName>
        <ecNumber evidence="2">1.6.5.9</ecNumber>
    </recommendedName>
</protein>
<evidence type="ECO:0000259" key="11">
    <source>
        <dbReference type="PROSITE" id="PS51371"/>
    </source>
</evidence>
<keyword evidence="13" id="KW-1185">Reference proteome</keyword>
<reference evidence="12 13" key="1">
    <citation type="submission" date="2019-05" db="EMBL/GenBank/DDBJ databases">
        <title>Verrucobacter flavum gen. nov., sp. nov. a new member of the family Verrucomicrobiaceae.</title>
        <authorList>
            <person name="Szuroczki S."/>
            <person name="Abbaszade G."/>
            <person name="Szabo A."/>
            <person name="Felfoldi T."/>
            <person name="Schumann P."/>
            <person name="Boka K."/>
            <person name="Keki Z."/>
            <person name="Toumi M."/>
            <person name="Toth E."/>
        </authorList>
    </citation>
    <scope>NUCLEOTIDE SEQUENCE [LARGE SCALE GENOMIC DNA]</scope>
    <source>
        <strain evidence="12 13">MG-N-17</strain>
    </source>
</reference>
<dbReference type="Gene3D" id="3.50.50.100">
    <property type="match status" value="1"/>
</dbReference>
<evidence type="ECO:0000256" key="4">
    <source>
        <dbReference type="ARBA" id="ARBA00022827"/>
    </source>
</evidence>
<dbReference type="InterPro" id="IPR054585">
    <property type="entry name" value="NDH2-like_C"/>
</dbReference>
<dbReference type="AlphaFoldDB" id="A0A5R8K747"/>
<dbReference type="InterPro" id="IPR000595">
    <property type="entry name" value="cNMP-bd_dom"/>
</dbReference>
<evidence type="ECO:0000256" key="6">
    <source>
        <dbReference type="ARBA" id="ARBA00023002"/>
    </source>
</evidence>
<dbReference type="EC" id="1.6.5.9" evidence="2"/>
<dbReference type="InterPro" id="IPR036188">
    <property type="entry name" value="FAD/NAD-bd_sf"/>
</dbReference>
<proteinExistence type="inferred from homology"/>
<dbReference type="SUPFAM" id="SSF51905">
    <property type="entry name" value="FAD/NAD(P)-binding domain"/>
    <property type="match status" value="1"/>
</dbReference>
<dbReference type="Pfam" id="PF00571">
    <property type="entry name" value="CBS"/>
    <property type="match status" value="2"/>
</dbReference>
<dbReference type="Gene3D" id="3.10.580.10">
    <property type="entry name" value="CBS-domain"/>
    <property type="match status" value="2"/>
</dbReference>
<dbReference type="InterPro" id="IPR014710">
    <property type="entry name" value="RmlC-like_jellyroll"/>
</dbReference>
<keyword evidence="4" id="KW-0274">FAD</keyword>
<dbReference type="Gene3D" id="2.60.120.10">
    <property type="entry name" value="Jelly Rolls"/>
    <property type="match status" value="1"/>
</dbReference>
<keyword evidence="7" id="KW-0520">NAD</keyword>
<dbReference type="SUPFAM" id="SSF51206">
    <property type="entry name" value="cAMP-binding domain-like"/>
    <property type="match status" value="1"/>
</dbReference>
<dbReference type="OrthoDB" id="9781621at2"/>
<dbReference type="EMBL" id="VAUV01000031">
    <property type="protein sequence ID" value="TLD68191.1"/>
    <property type="molecule type" value="Genomic_DNA"/>
</dbReference>
<dbReference type="PRINTS" id="PR00368">
    <property type="entry name" value="FADPNR"/>
</dbReference>
<evidence type="ECO:0000256" key="8">
    <source>
        <dbReference type="ARBA" id="ARBA00047599"/>
    </source>
</evidence>
<evidence type="ECO:0000256" key="2">
    <source>
        <dbReference type="ARBA" id="ARBA00012637"/>
    </source>
</evidence>
<name>A0A5R8K747_9BACT</name>
<evidence type="ECO:0000313" key="12">
    <source>
        <dbReference type="EMBL" id="TLD68191.1"/>
    </source>
</evidence>
<keyword evidence="5" id="KW-0809">Transit peptide</keyword>
<dbReference type="InterPro" id="IPR046342">
    <property type="entry name" value="CBS_dom_sf"/>
</dbReference>
<feature type="domain" description="CBS" evidence="11">
    <location>
        <begin position="555"/>
        <end position="611"/>
    </location>
</feature>
<feature type="domain" description="Cyclic nucleotide-binding" evidence="10">
    <location>
        <begin position="429"/>
        <end position="513"/>
    </location>
</feature>
<evidence type="ECO:0000313" key="13">
    <source>
        <dbReference type="Proteomes" id="UP000306196"/>
    </source>
</evidence>
<organism evidence="12 13">
    <name type="scientific">Phragmitibacter flavus</name>
    <dbReference type="NCBI Taxonomy" id="2576071"/>
    <lineage>
        <taxon>Bacteria</taxon>
        <taxon>Pseudomonadati</taxon>
        <taxon>Verrucomicrobiota</taxon>
        <taxon>Verrucomicrobiia</taxon>
        <taxon>Verrucomicrobiales</taxon>
        <taxon>Verrucomicrobiaceae</taxon>
        <taxon>Phragmitibacter</taxon>
    </lineage>
</organism>
<dbReference type="SMART" id="SM00100">
    <property type="entry name" value="cNMP"/>
    <property type="match status" value="1"/>
</dbReference>